<dbReference type="PANTHER" id="PTHR42887:SF2">
    <property type="entry name" value="OS12G0638800 PROTEIN"/>
    <property type="match status" value="1"/>
</dbReference>
<name>A0A8E7B0E0_9EURY</name>
<dbReference type="AlphaFoldDB" id="A0A8E7B0E0"/>
<organism evidence="6 7">
    <name type="scientific">Methanospirillum purgamenti</name>
    <dbReference type="NCBI Taxonomy" id="2834276"/>
    <lineage>
        <taxon>Archaea</taxon>
        <taxon>Methanobacteriati</taxon>
        <taxon>Methanobacteriota</taxon>
        <taxon>Stenosarchaea group</taxon>
        <taxon>Methanomicrobia</taxon>
        <taxon>Methanomicrobiales</taxon>
        <taxon>Methanospirillaceae</taxon>
        <taxon>Methanospirillum</taxon>
    </lineage>
</organism>
<dbReference type="InterPro" id="IPR055178">
    <property type="entry name" value="RsdA/BaiN/AoA(So)-like_dom"/>
</dbReference>
<proteinExistence type="predicted"/>
<evidence type="ECO:0000259" key="5">
    <source>
        <dbReference type="Pfam" id="PF22780"/>
    </source>
</evidence>
<dbReference type="InterPro" id="IPR023166">
    <property type="entry name" value="BaiN-like_dom_sf"/>
</dbReference>
<dbReference type="GeneID" id="65098474"/>
<sequence>MKTYTAIIIGGGPSGLFCSFFLAKEGAKVLLLEKMQNCGRKLLISGSGQCNLTHTGTVSDFLTHYGDNGKFIKPALMNFSNVALLQFFEERKVHFCEDGNGKYFPKSGKSRDILDTLLFEAKQAGVVIHTHEPALNICYGSSGFMITSSIESYHSSHVVLATGGYTYPVTGSTGDGYQLAKNLGHTIEETGPALTPIYIHHFPLSDLAGISFPTVPLSLYRNNKKIREIQGDLLITHQGFSGPGILDLSRHIRDGDELRISFIQYQNINSARDDLINLFSTGGSKKVKKILTDLHLPDRFVKKILEIALISTETTCAQFSKQLRTRVISMLLEYPFASFTLGGQDEAMVTRGGVSLKDIKKDTMESVHIPGLYCIGEVLDIDGDCGGYNLQAAFSTGALAADSILKKMRKKERVQD</sequence>
<accession>A0A8E7B0E0</accession>
<evidence type="ECO:0000256" key="1">
    <source>
        <dbReference type="ARBA" id="ARBA00001974"/>
    </source>
</evidence>
<dbReference type="Pfam" id="PF22780">
    <property type="entry name" value="HI0933_like_1st"/>
    <property type="match status" value="1"/>
</dbReference>
<evidence type="ECO:0000256" key="3">
    <source>
        <dbReference type="ARBA" id="ARBA00022827"/>
    </source>
</evidence>
<feature type="domain" description="RsdA/BaiN/AoA(So)-like Rossmann fold-like" evidence="4">
    <location>
        <begin position="5"/>
        <end position="402"/>
    </location>
</feature>
<protein>
    <submittedName>
        <fullName evidence="6">NAD(P)/FAD-dependent oxidoreductase</fullName>
    </submittedName>
</protein>
<evidence type="ECO:0000259" key="4">
    <source>
        <dbReference type="Pfam" id="PF03486"/>
    </source>
</evidence>
<evidence type="ECO:0000256" key="2">
    <source>
        <dbReference type="ARBA" id="ARBA00022630"/>
    </source>
</evidence>
<dbReference type="InterPro" id="IPR036188">
    <property type="entry name" value="FAD/NAD-bd_sf"/>
</dbReference>
<dbReference type="SUPFAM" id="SSF51905">
    <property type="entry name" value="FAD/NAD(P)-binding domain"/>
    <property type="match status" value="1"/>
</dbReference>
<dbReference type="Proteomes" id="UP000680656">
    <property type="component" value="Chromosome"/>
</dbReference>
<dbReference type="KEGG" id="mrtj:KHC33_14780"/>
<keyword evidence="3" id="KW-0274">FAD</keyword>
<dbReference type="NCBIfam" id="TIGR00275">
    <property type="entry name" value="aminoacetone oxidase family FAD-binding enzyme"/>
    <property type="match status" value="1"/>
</dbReference>
<dbReference type="Gene3D" id="2.40.30.10">
    <property type="entry name" value="Translation factors"/>
    <property type="match status" value="1"/>
</dbReference>
<gene>
    <name evidence="6" type="ORF">KHC33_14780</name>
</gene>
<dbReference type="EMBL" id="CP075546">
    <property type="protein sequence ID" value="QVV88569.1"/>
    <property type="molecule type" value="Genomic_DNA"/>
</dbReference>
<evidence type="ECO:0000313" key="6">
    <source>
        <dbReference type="EMBL" id="QVV88569.1"/>
    </source>
</evidence>
<keyword evidence="2" id="KW-0285">Flavoprotein</keyword>
<dbReference type="SUPFAM" id="SSF160996">
    <property type="entry name" value="HI0933 insert domain-like"/>
    <property type="match status" value="1"/>
</dbReference>
<feature type="domain" description="RsdA/BaiN/AoA(So)-like insert" evidence="5">
    <location>
        <begin position="192"/>
        <end position="343"/>
    </location>
</feature>
<dbReference type="PRINTS" id="PR00368">
    <property type="entry name" value="FADPNR"/>
</dbReference>
<dbReference type="Gene3D" id="1.10.8.260">
    <property type="entry name" value="HI0933 insert domain-like"/>
    <property type="match status" value="1"/>
</dbReference>
<reference evidence="6 7" key="1">
    <citation type="submission" date="2021-05" db="EMBL/GenBank/DDBJ databases">
        <title>A novel Methanospirillum isolate from a pyrite-forming mixed culture.</title>
        <authorList>
            <person name="Bunk B."/>
            <person name="Sproer C."/>
            <person name="Spring S."/>
            <person name="Pester M."/>
        </authorList>
    </citation>
    <scope>NUCLEOTIDE SEQUENCE [LARGE SCALE GENOMIC DNA]</scope>
    <source>
        <strain evidence="6 7">J.3.6.1-F.2.7.3</strain>
    </source>
</reference>
<evidence type="ECO:0000313" key="7">
    <source>
        <dbReference type="Proteomes" id="UP000680656"/>
    </source>
</evidence>
<dbReference type="PANTHER" id="PTHR42887">
    <property type="entry name" value="OS12G0638800 PROTEIN"/>
    <property type="match status" value="1"/>
</dbReference>
<dbReference type="Gene3D" id="3.50.50.60">
    <property type="entry name" value="FAD/NAD(P)-binding domain"/>
    <property type="match status" value="1"/>
</dbReference>
<dbReference type="Pfam" id="PF03486">
    <property type="entry name" value="HI0933_like"/>
    <property type="match status" value="1"/>
</dbReference>
<dbReference type="InterPro" id="IPR004792">
    <property type="entry name" value="BaiN-like"/>
</dbReference>
<dbReference type="InterPro" id="IPR057661">
    <property type="entry name" value="RsdA/BaiN/AoA(So)_Rossmann"/>
</dbReference>
<comment type="cofactor">
    <cofactor evidence="1">
        <name>FAD</name>
        <dbReference type="ChEBI" id="CHEBI:57692"/>
    </cofactor>
</comment>
<dbReference type="RefSeq" id="WP_214419378.1">
    <property type="nucleotide sequence ID" value="NZ_CP075546.1"/>
</dbReference>
<keyword evidence="7" id="KW-1185">Reference proteome</keyword>